<dbReference type="EMBL" id="CP121472">
    <property type="protein sequence ID" value="WPL15218.1"/>
    <property type="molecule type" value="Genomic_DNA"/>
</dbReference>
<organism evidence="1 2">
    <name type="scientific">Thiorhodovibrio winogradskyi</name>
    <dbReference type="NCBI Taxonomy" id="77007"/>
    <lineage>
        <taxon>Bacteria</taxon>
        <taxon>Pseudomonadati</taxon>
        <taxon>Pseudomonadota</taxon>
        <taxon>Gammaproteobacteria</taxon>
        <taxon>Chromatiales</taxon>
        <taxon>Chromatiaceae</taxon>
        <taxon>Thiorhodovibrio</taxon>
    </lineage>
</organism>
<dbReference type="RefSeq" id="WP_328985803.1">
    <property type="nucleotide sequence ID" value="NZ_CP121472.1"/>
</dbReference>
<keyword evidence="2" id="KW-1185">Reference proteome</keyword>
<gene>
    <name evidence="1" type="ORF">Thiowin_00101</name>
</gene>
<reference evidence="1 2" key="1">
    <citation type="journal article" date="2023" name="Microorganisms">
        <title>Thiorhodovibrio frisius and Trv. litoralis spp. nov., Two Novel Members from a Clade of Fastidious Purple Sulfur Bacteria That Exhibit Unique Red-Shifted Light-Harvesting Capabilities.</title>
        <authorList>
            <person name="Methner A."/>
            <person name="Kuzyk S.B."/>
            <person name="Petersen J."/>
            <person name="Bauer S."/>
            <person name="Brinkmann H."/>
            <person name="Sichau K."/>
            <person name="Wanner G."/>
            <person name="Wolf J."/>
            <person name="Neumann-Schaal M."/>
            <person name="Henke P."/>
            <person name="Tank M."/>
            <person name="Sproer C."/>
            <person name="Bunk B."/>
            <person name="Overmann J."/>
        </authorList>
    </citation>
    <scope>NUCLEOTIDE SEQUENCE [LARGE SCALE GENOMIC DNA]</scope>
    <source>
        <strain evidence="1 2">DSM 6702</strain>
    </source>
</reference>
<dbReference type="Proteomes" id="UP001432180">
    <property type="component" value="Chromosome"/>
</dbReference>
<proteinExistence type="predicted"/>
<evidence type="ECO:0000313" key="2">
    <source>
        <dbReference type="Proteomes" id="UP001432180"/>
    </source>
</evidence>
<evidence type="ECO:0000313" key="1">
    <source>
        <dbReference type="EMBL" id="WPL15218.1"/>
    </source>
</evidence>
<sequence length="100" mass="11788">MTLDDVLRDIHAMREDLLVFERKFGVPTEMFYEAYCNGEEPADASWVLDWSEWAAAYQILQERLKLFGDETRRMLQTAQVTSYIDLMERTARRESIPVAH</sequence>
<accession>A0ABZ0S1K9</accession>
<name>A0ABZ0S1K9_9GAMM</name>
<protein>
    <submittedName>
        <fullName evidence="1">Uncharacterized protein</fullName>
    </submittedName>
</protein>